<dbReference type="Pfam" id="PF02714">
    <property type="entry name" value="RSN1_7TM"/>
    <property type="match status" value="1"/>
</dbReference>
<feature type="transmembrane region" description="Helical" evidence="7">
    <location>
        <begin position="606"/>
        <end position="622"/>
    </location>
</feature>
<evidence type="ECO:0000256" key="5">
    <source>
        <dbReference type="ARBA" id="ARBA00022989"/>
    </source>
</evidence>
<organism evidence="11 12">
    <name type="scientific">Galerina marginata (strain CBS 339.88)</name>
    <dbReference type="NCBI Taxonomy" id="685588"/>
    <lineage>
        <taxon>Eukaryota</taxon>
        <taxon>Fungi</taxon>
        <taxon>Dikarya</taxon>
        <taxon>Basidiomycota</taxon>
        <taxon>Agaricomycotina</taxon>
        <taxon>Agaricomycetes</taxon>
        <taxon>Agaricomycetidae</taxon>
        <taxon>Agaricales</taxon>
        <taxon>Agaricineae</taxon>
        <taxon>Strophariaceae</taxon>
        <taxon>Galerina</taxon>
    </lineage>
</organism>
<dbReference type="EMBL" id="KL142380">
    <property type="protein sequence ID" value="KDR75702.1"/>
    <property type="molecule type" value="Genomic_DNA"/>
</dbReference>
<evidence type="ECO:0000313" key="11">
    <source>
        <dbReference type="EMBL" id="KDR75702.1"/>
    </source>
</evidence>
<feature type="transmembrane region" description="Helical" evidence="7">
    <location>
        <begin position="113"/>
        <end position="136"/>
    </location>
</feature>
<evidence type="ECO:0000313" key="12">
    <source>
        <dbReference type="Proteomes" id="UP000027222"/>
    </source>
</evidence>
<dbReference type="PANTHER" id="PTHR13018">
    <property type="entry name" value="PROBABLE MEMBRANE PROTEIN DUF221-RELATED"/>
    <property type="match status" value="1"/>
</dbReference>
<gene>
    <name evidence="11" type="ORF">GALMADRAFT_68331</name>
</gene>
<dbReference type="InterPro" id="IPR032880">
    <property type="entry name" value="CSC1/OSCA1-like_N"/>
</dbReference>
<dbReference type="Proteomes" id="UP000027222">
    <property type="component" value="Unassembled WGS sequence"/>
</dbReference>
<feature type="transmembrane region" description="Helical" evidence="7">
    <location>
        <begin position="537"/>
        <end position="560"/>
    </location>
</feature>
<feature type="transmembrane region" description="Helical" evidence="7">
    <location>
        <begin position="156"/>
        <end position="176"/>
    </location>
</feature>
<evidence type="ECO:0000259" key="8">
    <source>
        <dbReference type="Pfam" id="PF02714"/>
    </source>
</evidence>
<feature type="transmembrane region" description="Helical" evidence="7">
    <location>
        <begin position="643"/>
        <end position="662"/>
    </location>
</feature>
<dbReference type="Pfam" id="PF13967">
    <property type="entry name" value="RSN1_TM"/>
    <property type="match status" value="1"/>
</dbReference>
<feature type="transmembrane region" description="Helical" evidence="7">
    <location>
        <begin position="424"/>
        <end position="446"/>
    </location>
</feature>
<dbReference type="AlphaFoldDB" id="A0A067T045"/>
<comment type="similarity">
    <text evidence="2">Belongs to the CSC1 (TC 1.A.17) family.</text>
</comment>
<keyword evidence="6 7" id="KW-0472">Membrane</keyword>
<evidence type="ECO:0000256" key="2">
    <source>
        <dbReference type="ARBA" id="ARBA00007779"/>
    </source>
</evidence>
<proteinExistence type="inferred from homology"/>
<evidence type="ECO:0000256" key="6">
    <source>
        <dbReference type="ARBA" id="ARBA00023136"/>
    </source>
</evidence>
<protein>
    <recommendedName>
        <fullName evidence="13">DUF221-domain-containing protein</fullName>
    </recommendedName>
</protein>
<feature type="domain" description="CSC1/OSCA1-like 7TM region" evidence="8">
    <location>
        <begin position="376"/>
        <end position="662"/>
    </location>
</feature>
<evidence type="ECO:0000256" key="1">
    <source>
        <dbReference type="ARBA" id="ARBA00004141"/>
    </source>
</evidence>
<keyword evidence="12" id="KW-1185">Reference proteome</keyword>
<sequence>MAVHLSARIDTNGVQQLFDISHSLAPRAVGIQVLVMTVLSILTILTFNILRPNNKIVYEPKVKYHAADKKPPRISESFCGWIPPLLHNHEPELLGKIGLDAVAFLRFLHLLRWLFAFIALVACGGLVPLDFLYTLSIKPDQYDFLSAMSIQYVQGVRLYAHIGATYLFAFSLMVLVHHHWRAMYRLRNEWFRSPEYQRLFYARTLCITNIPPRLQSDAGLYKIFTGMQLPYPVTSVHIGRRVGALPELIEQHNEAVKQLEEVLALYANENQIEAQRPTIVVGGFCGLGGTRKDAIKYYTSKLKHTEAAVQQYRAQLDMHQAENYGFATISSIPFAHAAAVELSGEHPKGLTIKLAPNPKDIFWKNLGLSKGSRQFRRLTGFVLLQLFCLLSLVPLFPVASLANLDALAASGYIPFLKAWSTASPITYALVSGVIPPAIASVFSYFLPRLMRWLSKYMGATTHSGLDRITIARYFAFLIISQLIVFTILGVLFNSVLEIIDAIQRQGASLHTVLDNLDKLPARITRTYVDQSSFWLKWFPMQGFLIIFDLAQLFDLIWLSFRARIYGRTPRDLREYTKPPVFDYAIHYSNLLFMAGVGLLFAPLAPLVSLAAAVVFWLCSWVYKYQLMFVFVTRVETGGRSWNVVINRVLFSAMFMQVVMILIQFKSLQFIASIPPLPVMLFFKHYLNRRFANDFQYYIPKYEELSRSIVHSEELDIGENKLEQRYGHPALQVELLTPMIHSRVIPLLRRIYKGKTSHAGRVRSRGIGNISDKAKTIEDDEVMEGVVFTPVHEVSLA</sequence>
<keyword evidence="4 7" id="KW-0812">Transmembrane</keyword>
<dbReference type="InterPro" id="IPR003864">
    <property type="entry name" value="CSC1/OSCA1-like_7TM"/>
</dbReference>
<dbReference type="HOGENOM" id="CLU_009187_0_0_1"/>
<dbReference type="InterPro" id="IPR045122">
    <property type="entry name" value="Csc1-like"/>
</dbReference>
<keyword evidence="5 7" id="KW-1133">Transmembrane helix</keyword>
<evidence type="ECO:0000256" key="3">
    <source>
        <dbReference type="ARBA" id="ARBA00022448"/>
    </source>
</evidence>
<evidence type="ECO:0000259" key="9">
    <source>
        <dbReference type="Pfam" id="PF13967"/>
    </source>
</evidence>
<evidence type="ECO:0000259" key="10">
    <source>
        <dbReference type="Pfam" id="PF14703"/>
    </source>
</evidence>
<evidence type="ECO:0000256" key="7">
    <source>
        <dbReference type="SAM" id="Phobius"/>
    </source>
</evidence>
<name>A0A067T045_GALM3</name>
<comment type="subcellular location">
    <subcellularLocation>
        <location evidence="1">Membrane</location>
        <topology evidence="1">Multi-pass membrane protein</topology>
    </subcellularLocation>
</comment>
<dbReference type="STRING" id="685588.A0A067T045"/>
<evidence type="ECO:0000256" key="4">
    <source>
        <dbReference type="ARBA" id="ARBA00022692"/>
    </source>
</evidence>
<accession>A0A067T045</accession>
<feature type="transmembrane region" description="Helical" evidence="7">
    <location>
        <begin position="580"/>
        <end position="600"/>
    </location>
</feature>
<dbReference type="PANTHER" id="PTHR13018:SF149">
    <property type="entry name" value="DOMAIN PROTEIN, PUTATIVE (AFU_ORTHOLOGUE AFUA_3G11660)-RELATED"/>
    <property type="match status" value="1"/>
</dbReference>
<dbReference type="InterPro" id="IPR027815">
    <property type="entry name" value="CSC1/OSCA1-like_cyt"/>
</dbReference>
<feature type="domain" description="CSC1/OSCA1-like N-terminal transmembrane" evidence="9">
    <location>
        <begin position="29"/>
        <end position="178"/>
    </location>
</feature>
<dbReference type="GO" id="GO:0005227">
    <property type="term" value="F:calcium-activated cation channel activity"/>
    <property type="evidence" value="ECO:0007669"/>
    <property type="project" value="InterPro"/>
</dbReference>
<evidence type="ECO:0008006" key="13">
    <source>
        <dbReference type="Google" id="ProtNLM"/>
    </source>
</evidence>
<dbReference type="OrthoDB" id="2150324at2759"/>
<keyword evidence="3" id="KW-0813">Transport</keyword>
<feature type="transmembrane region" description="Helical" evidence="7">
    <location>
        <begin position="668"/>
        <end position="686"/>
    </location>
</feature>
<feature type="domain" description="CSC1/OSCA1-like cytosolic" evidence="10">
    <location>
        <begin position="202"/>
        <end position="365"/>
    </location>
</feature>
<feature type="transmembrane region" description="Helical" evidence="7">
    <location>
        <begin position="378"/>
        <end position="404"/>
    </location>
</feature>
<reference evidence="12" key="1">
    <citation type="journal article" date="2014" name="Proc. Natl. Acad. Sci. U.S.A.">
        <title>Extensive sampling of basidiomycete genomes demonstrates inadequacy of the white-rot/brown-rot paradigm for wood decay fungi.</title>
        <authorList>
            <person name="Riley R."/>
            <person name="Salamov A.A."/>
            <person name="Brown D.W."/>
            <person name="Nagy L.G."/>
            <person name="Floudas D."/>
            <person name="Held B.W."/>
            <person name="Levasseur A."/>
            <person name="Lombard V."/>
            <person name="Morin E."/>
            <person name="Otillar R."/>
            <person name="Lindquist E.A."/>
            <person name="Sun H."/>
            <person name="LaButti K.M."/>
            <person name="Schmutz J."/>
            <person name="Jabbour D."/>
            <person name="Luo H."/>
            <person name="Baker S.E."/>
            <person name="Pisabarro A.G."/>
            <person name="Walton J.D."/>
            <person name="Blanchette R.A."/>
            <person name="Henrissat B."/>
            <person name="Martin F."/>
            <person name="Cullen D."/>
            <person name="Hibbett D.S."/>
            <person name="Grigoriev I.V."/>
        </authorList>
    </citation>
    <scope>NUCLEOTIDE SEQUENCE [LARGE SCALE GENOMIC DNA]</scope>
    <source>
        <strain evidence="12">CBS 339.88</strain>
    </source>
</reference>
<feature type="transmembrane region" description="Helical" evidence="7">
    <location>
        <begin position="473"/>
        <end position="492"/>
    </location>
</feature>
<feature type="transmembrane region" description="Helical" evidence="7">
    <location>
        <begin position="29"/>
        <end position="50"/>
    </location>
</feature>
<dbReference type="Pfam" id="PF14703">
    <property type="entry name" value="PHM7_cyt"/>
    <property type="match status" value="1"/>
</dbReference>
<dbReference type="GO" id="GO:0005886">
    <property type="term" value="C:plasma membrane"/>
    <property type="evidence" value="ECO:0007669"/>
    <property type="project" value="TreeGrafter"/>
</dbReference>